<feature type="compositionally biased region" description="Polar residues" evidence="1">
    <location>
        <begin position="321"/>
        <end position="333"/>
    </location>
</feature>
<dbReference type="Pfam" id="PF08613">
    <property type="entry name" value="Cyclin"/>
    <property type="match status" value="1"/>
</dbReference>
<sequence>MPHAVRLPSFDFSPAQAPPSYQHRHKMQLPLPRIQPGYESDAFRPAVHVPTPPDSGLAKRAVFTQQPREVPLHERSHPLPGVTAVRPPPSRNSPPTQRHQQHPARGSGEGQAQQQKKSTVAPNLRIPESICTPQESLPQLAAEITCLFWFENSSTLKQVLNSASPYPTQPLVPDAIPKTAFRKWVGTILSTTQVAQNVIILALLFIWRLKKANPTVKGMPGSEYRLLTVALMLGNKFLDDNTYTNKTWAEVSGILVQEVHLMEVEFLSNMRYSLFTSKEQWDEWHVLLGKFGTFYDRASKVPPPTAISPIGTTTPLLLTPSQQYVPSPPTQQKMPPYSMSYSPSRSQNAYGNYRPSLSSQPTPTVASPINSILPEPSHPGPLPVRKRSSDNNIEPPAKRVAHGFAPVPYSNAPLISSLQVPPHKPVQQPRGDRLPSLPSLSIPSLQQNPPVQVHQWQELSLPAPGSRSMAMVYPPAMQWKQPFVTPTSAAASSNGTNVSSSYTTPPTSVAPDRPCLSCKTSHNLSPTFRQVSPYVMSAGSSPMSASFSSQRQLSPSFFLGQRQSPYRPVRGVQTLLVPPPSTAMRPASGIGYEQMQYQPLGRPLTERRVGPLPYFDERPWDYNSMRLPQPRT</sequence>
<evidence type="ECO:0000313" key="3">
    <source>
        <dbReference type="Proteomes" id="UP000800097"/>
    </source>
</evidence>
<evidence type="ECO:0000256" key="1">
    <source>
        <dbReference type="SAM" id="MobiDB-lite"/>
    </source>
</evidence>
<dbReference type="GO" id="GO:0019901">
    <property type="term" value="F:protein kinase binding"/>
    <property type="evidence" value="ECO:0007669"/>
    <property type="project" value="InterPro"/>
</dbReference>
<evidence type="ECO:0008006" key="4">
    <source>
        <dbReference type="Google" id="ProtNLM"/>
    </source>
</evidence>
<feature type="compositionally biased region" description="Low complexity" evidence="1">
    <location>
        <begin position="496"/>
        <end position="509"/>
    </location>
</feature>
<gene>
    <name evidence="2" type="ORF">EI97DRAFT_490285</name>
</gene>
<evidence type="ECO:0000313" key="2">
    <source>
        <dbReference type="EMBL" id="KAF2276798.1"/>
    </source>
</evidence>
<dbReference type="EMBL" id="ML986492">
    <property type="protein sequence ID" value="KAF2276798.1"/>
    <property type="molecule type" value="Genomic_DNA"/>
</dbReference>
<dbReference type="GO" id="GO:0016538">
    <property type="term" value="F:cyclin-dependent protein serine/threonine kinase regulator activity"/>
    <property type="evidence" value="ECO:0007669"/>
    <property type="project" value="TreeGrafter"/>
</dbReference>
<keyword evidence="3" id="KW-1185">Reference proteome</keyword>
<dbReference type="PANTHER" id="PTHR15615:SF118">
    <property type="entry name" value="CYCLIN, HYPOTHETICAL (EUROFUNG)"/>
    <property type="match status" value="1"/>
</dbReference>
<accession>A0A6A6JLH5</accession>
<organism evidence="2 3">
    <name type="scientific">Westerdykella ornata</name>
    <dbReference type="NCBI Taxonomy" id="318751"/>
    <lineage>
        <taxon>Eukaryota</taxon>
        <taxon>Fungi</taxon>
        <taxon>Dikarya</taxon>
        <taxon>Ascomycota</taxon>
        <taxon>Pezizomycotina</taxon>
        <taxon>Dothideomycetes</taxon>
        <taxon>Pleosporomycetidae</taxon>
        <taxon>Pleosporales</taxon>
        <taxon>Sporormiaceae</taxon>
        <taxon>Westerdykella</taxon>
    </lineage>
</organism>
<feature type="region of interest" description="Disordered" evidence="1">
    <location>
        <begin position="1"/>
        <end position="57"/>
    </location>
</feature>
<feature type="compositionally biased region" description="Low complexity" evidence="1">
    <location>
        <begin position="334"/>
        <end position="344"/>
    </location>
</feature>
<dbReference type="PANTHER" id="PTHR15615">
    <property type="match status" value="1"/>
</dbReference>
<feature type="region of interest" description="Disordered" evidence="1">
    <location>
        <begin position="487"/>
        <end position="522"/>
    </location>
</feature>
<feature type="compositionally biased region" description="Polar residues" evidence="1">
    <location>
        <begin position="110"/>
        <end position="121"/>
    </location>
</feature>
<name>A0A6A6JLH5_WESOR</name>
<feature type="region of interest" description="Disordered" evidence="1">
    <location>
        <begin position="69"/>
        <end position="121"/>
    </location>
</feature>
<feature type="region of interest" description="Disordered" evidence="1">
    <location>
        <begin position="318"/>
        <end position="398"/>
    </location>
</feature>
<dbReference type="OrthoDB" id="244495at2759"/>
<dbReference type="Proteomes" id="UP000800097">
    <property type="component" value="Unassembled WGS sequence"/>
</dbReference>
<dbReference type="GO" id="GO:0000307">
    <property type="term" value="C:cyclin-dependent protein kinase holoenzyme complex"/>
    <property type="evidence" value="ECO:0007669"/>
    <property type="project" value="TreeGrafter"/>
</dbReference>
<reference evidence="2" key="1">
    <citation type="journal article" date="2020" name="Stud. Mycol.">
        <title>101 Dothideomycetes genomes: a test case for predicting lifestyles and emergence of pathogens.</title>
        <authorList>
            <person name="Haridas S."/>
            <person name="Albert R."/>
            <person name="Binder M."/>
            <person name="Bloem J."/>
            <person name="Labutti K."/>
            <person name="Salamov A."/>
            <person name="Andreopoulos B."/>
            <person name="Baker S."/>
            <person name="Barry K."/>
            <person name="Bills G."/>
            <person name="Bluhm B."/>
            <person name="Cannon C."/>
            <person name="Castanera R."/>
            <person name="Culley D."/>
            <person name="Daum C."/>
            <person name="Ezra D."/>
            <person name="Gonzalez J."/>
            <person name="Henrissat B."/>
            <person name="Kuo A."/>
            <person name="Liang C."/>
            <person name="Lipzen A."/>
            <person name="Lutzoni F."/>
            <person name="Magnuson J."/>
            <person name="Mondo S."/>
            <person name="Nolan M."/>
            <person name="Ohm R."/>
            <person name="Pangilinan J."/>
            <person name="Park H.-J."/>
            <person name="Ramirez L."/>
            <person name="Alfaro M."/>
            <person name="Sun H."/>
            <person name="Tritt A."/>
            <person name="Yoshinaga Y."/>
            <person name="Zwiers L.-H."/>
            <person name="Turgeon B."/>
            <person name="Goodwin S."/>
            <person name="Spatafora J."/>
            <person name="Crous P."/>
            <person name="Grigoriev I."/>
        </authorList>
    </citation>
    <scope>NUCLEOTIDE SEQUENCE</scope>
    <source>
        <strain evidence="2">CBS 379.55</strain>
    </source>
</reference>
<feature type="region of interest" description="Disordered" evidence="1">
    <location>
        <begin position="413"/>
        <end position="449"/>
    </location>
</feature>
<dbReference type="RefSeq" id="XP_033654337.1">
    <property type="nucleotide sequence ID" value="XM_033802237.1"/>
</dbReference>
<dbReference type="GO" id="GO:0005634">
    <property type="term" value="C:nucleus"/>
    <property type="evidence" value="ECO:0007669"/>
    <property type="project" value="TreeGrafter"/>
</dbReference>
<proteinExistence type="predicted"/>
<protein>
    <recommendedName>
        <fullName evidence="4">Cyclin</fullName>
    </recommendedName>
</protein>
<dbReference type="Gene3D" id="1.10.472.10">
    <property type="entry name" value="Cyclin-like"/>
    <property type="match status" value="1"/>
</dbReference>
<dbReference type="GeneID" id="54555412"/>
<feature type="compositionally biased region" description="Low complexity" evidence="1">
    <location>
        <begin position="434"/>
        <end position="449"/>
    </location>
</feature>
<dbReference type="InterPro" id="IPR013922">
    <property type="entry name" value="Cyclin_PHO80-like"/>
</dbReference>
<dbReference type="CDD" id="cd20557">
    <property type="entry name" value="CYCLIN_ScPCL1-like"/>
    <property type="match status" value="1"/>
</dbReference>
<feature type="compositionally biased region" description="Polar residues" evidence="1">
    <location>
        <begin position="345"/>
        <end position="370"/>
    </location>
</feature>
<dbReference type="AlphaFoldDB" id="A0A6A6JLH5"/>